<keyword evidence="1" id="KW-1133">Transmembrane helix</keyword>
<sequence>MSFLPLLFYLLIILFIVSFVLFIRRLLINSSAKVVHNAEINKKLDRVIELLEKQD</sequence>
<reference evidence="2 3" key="1">
    <citation type="submission" date="2019-01" db="EMBL/GenBank/DDBJ databases">
        <title>Chengkuizengella sp. nov., isolated from deep-sea sediment of East Pacific Ocean.</title>
        <authorList>
            <person name="Yang J."/>
            <person name="Lai Q."/>
            <person name="Shao Z."/>
        </authorList>
    </citation>
    <scope>NUCLEOTIDE SEQUENCE [LARGE SCALE GENOMIC DNA]</scope>
    <source>
        <strain evidence="2 3">YPA3-1-1</strain>
    </source>
</reference>
<organism evidence="2 3">
    <name type="scientific">Chengkuizengella marina</name>
    <dbReference type="NCBI Taxonomy" id="2507566"/>
    <lineage>
        <taxon>Bacteria</taxon>
        <taxon>Bacillati</taxon>
        <taxon>Bacillota</taxon>
        <taxon>Bacilli</taxon>
        <taxon>Bacillales</taxon>
        <taxon>Paenibacillaceae</taxon>
        <taxon>Chengkuizengella</taxon>
    </lineage>
</organism>
<dbReference type="InterPro" id="IPR025143">
    <property type="entry name" value="DUF4083"/>
</dbReference>
<gene>
    <name evidence="2" type="ORF">ERL59_14575</name>
</gene>
<name>A0A6N9Q663_9BACL</name>
<accession>A0A6N9Q663</accession>
<dbReference type="EMBL" id="SIJB01000030">
    <property type="protein sequence ID" value="NBI30173.1"/>
    <property type="molecule type" value="Genomic_DNA"/>
</dbReference>
<evidence type="ECO:0000256" key="1">
    <source>
        <dbReference type="SAM" id="Phobius"/>
    </source>
</evidence>
<evidence type="ECO:0000313" key="3">
    <source>
        <dbReference type="Proteomes" id="UP000448943"/>
    </source>
</evidence>
<protein>
    <submittedName>
        <fullName evidence="2">DUF4083 domain-containing protein</fullName>
    </submittedName>
</protein>
<dbReference type="OrthoDB" id="2933442at2"/>
<comment type="caution">
    <text evidence="2">The sequence shown here is derived from an EMBL/GenBank/DDBJ whole genome shotgun (WGS) entry which is preliminary data.</text>
</comment>
<evidence type="ECO:0000313" key="2">
    <source>
        <dbReference type="EMBL" id="NBI30173.1"/>
    </source>
</evidence>
<keyword evidence="1" id="KW-0812">Transmembrane</keyword>
<dbReference type="Proteomes" id="UP000448943">
    <property type="component" value="Unassembled WGS sequence"/>
</dbReference>
<dbReference type="AlphaFoldDB" id="A0A6N9Q663"/>
<keyword evidence="1" id="KW-0472">Membrane</keyword>
<keyword evidence="3" id="KW-1185">Reference proteome</keyword>
<feature type="transmembrane region" description="Helical" evidence="1">
    <location>
        <begin position="6"/>
        <end position="23"/>
    </location>
</feature>
<proteinExistence type="predicted"/>
<dbReference type="RefSeq" id="WP_160647120.1">
    <property type="nucleotide sequence ID" value="NZ_SIJB01000030.1"/>
</dbReference>
<dbReference type="Pfam" id="PF13314">
    <property type="entry name" value="DUF4083"/>
    <property type="match status" value="1"/>
</dbReference>